<evidence type="ECO:0000259" key="9">
    <source>
        <dbReference type="Pfam" id="PF16916"/>
    </source>
</evidence>
<keyword evidence="5 7" id="KW-1133">Transmembrane helix</keyword>
<evidence type="ECO:0000256" key="3">
    <source>
        <dbReference type="ARBA" id="ARBA00022448"/>
    </source>
</evidence>
<keyword evidence="11" id="KW-1185">Reference proteome</keyword>
<dbReference type="InterPro" id="IPR050291">
    <property type="entry name" value="CDF_Transporter"/>
</dbReference>
<organism evidence="10 11">
    <name type="scientific">Lihuaxuella thermophila</name>
    <dbReference type="NCBI Taxonomy" id="1173111"/>
    <lineage>
        <taxon>Bacteria</taxon>
        <taxon>Bacillati</taxon>
        <taxon>Bacillota</taxon>
        <taxon>Bacilli</taxon>
        <taxon>Bacillales</taxon>
        <taxon>Thermoactinomycetaceae</taxon>
        <taxon>Lihuaxuella</taxon>
    </lineage>
</organism>
<dbReference type="Proteomes" id="UP000199695">
    <property type="component" value="Unassembled WGS sequence"/>
</dbReference>
<dbReference type="SUPFAM" id="SSF160240">
    <property type="entry name" value="Cation efflux protein cytoplasmic domain-like"/>
    <property type="match status" value="1"/>
</dbReference>
<dbReference type="SUPFAM" id="SSF161111">
    <property type="entry name" value="Cation efflux protein transmembrane domain-like"/>
    <property type="match status" value="1"/>
</dbReference>
<sequence length="299" mass="32254">MNETRLKELQRGAWLGILANAGLAIVKGVAGYVSGSRALIADAANSATDVAGSVAVLFGVRVAHTPPDEEHPYGHGKAETIAAIVVAVLIAGVGLEVGYSSFRAFFEPVTAPGWIAAAAAIFSMLTKEILYRYTYRLGKKLGSDAIIANAWDHRSDVFSTLAALLGILGAIAGEYFDVPWLIYLDPLAGLGVSVFVLYMAYRLAGESIRNAMDRVLDEEESKELLIAASRVEGVQKVDELLARHHGHYVIVDIKIAVEPRITVEEGHQIGKRVKQVLMDTFPHVSNVLVHVNPYSPNPD</sequence>
<evidence type="ECO:0000256" key="5">
    <source>
        <dbReference type="ARBA" id="ARBA00022989"/>
    </source>
</evidence>
<protein>
    <submittedName>
        <fullName evidence="10">Cation diffusion facilitator family transporter</fullName>
    </submittedName>
</protein>
<comment type="subcellular location">
    <subcellularLocation>
        <location evidence="1">Membrane</location>
        <topology evidence="1">Multi-pass membrane protein</topology>
    </subcellularLocation>
</comment>
<dbReference type="STRING" id="1173111.SAMN05444955_10988"/>
<dbReference type="NCBIfam" id="TIGR01297">
    <property type="entry name" value="CDF"/>
    <property type="match status" value="1"/>
</dbReference>
<dbReference type="Pfam" id="PF16916">
    <property type="entry name" value="ZT_dimer"/>
    <property type="match status" value="1"/>
</dbReference>
<evidence type="ECO:0000256" key="7">
    <source>
        <dbReference type="SAM" id="Phobius"/>
    </source>
</evidence>
<accession>A0A1H8FVC6</accession>
<name>A0A1H8FVC6_9BACL</name>
<comment type="similarity">
    <text evidence="2">Belongs to the cation diffusion facilitator (CDF) transporter (TC 2.A.4) family.</text>
</comment>
<dbReference type="Pfam" id="PF01545">
    <property type="entry name" value="Cation_efflux"/>
    <property type="match status" value="1"/>
</dbReference>
<feature type="transmembrane region" description="Helical" evidence="7">
    <location>
        <begin position="39"/>
        <end position="60"/>
    </location>
</feature>
<dbReference type="Gene3D" id="3.30.70.1350">
    <property type="entry name" value="Cation efflux protein, cytoplasmic domain"/>
    <property type="match status" value="1"/>
</dbReference>
<dbReference type="InterPro" id="IPR058533">
    <property type="entry name" value="Cation_efflux_TM"/>
</dbReference>
<evidence type="ECO:0000256" key="6">
    <source>
        <dbReference type="ARBA" id="ARBA00023136"/>
    </source>
</evidence>
<feature type="domain" description="Cation efflux protein transmembrane" evidence="8">
    <location>
        <begin position="14"/>
        <end position="209"/>
    </location>
</feature>
<dbReference type="FunFam" id="1.20.1510.10:FF:000006">
    <property type="entry name" value="Divalent cation efflux transporter"/>
    <property type="match status" value="1"/>
</dbReference>
<evidence type="ECO:0000259" key="8">
    <source>
        <dbReference type="Pfam" id="PF01545"/>
    </source>
</evidence>
<dbReference type="GO" id="GO:0008324">
    <property type="term" value="F:monoatomic cation transmembrane transporter activity"/>
    <property type="evidence" value="ECO:0007669"/>
    <property type="project" value="InterPro"/>
</dbReference>
<feature type="transmembrane region" description="Helical" evidence="7">
    <location>
        <begin position="182"/>
        <end position="204"/>
    </location>
</feature>
<dbReference type="PANTHER" id="PTHR43840:SF15">
    <property type="entry name" value="MITOCHONDRIAL METAL TRANSPORTER 1-RELATED"/>
    <property type="match status" value="1"/>
</dbReference>
<evidence type="ECO:0000313" key="11">
    <source>
        <dbReference type="Proteomes" id="UP000199695"/>
    </source>
</evidence>
<feature type="domain" description="Cation efflux protein cytoplasmic" evidence="9">
    <location>
        <begin position="216"/>
        <end position="294"/>
    </location>
</feature>
<keyword evidence="6 7" id="KW-0472">Membrane</keyword>
<dbReference type="GO" id="GO:0016020">
    <property type="term" value="C:membrane"/>
    <property type="evidence" value="ECO:0007669"/>
    <property type="project" value="UniProtKB-SubCell"/>
</dbReference>
<dbReference type="OrthoDB" id="9806522at2"/>
<feature type="transmembrane region" description="Helical" evidence="7">
    <location>
        <begin position="12"/>
        <end position="33"/>
    </location>
</feature>
<dbReference type="InterPro" id="IPR027469">
    <property type="entry name" value="Cation_efflux_TMD_sf"/>
</dbReference>
<evidence type="ECO:0000256" key="1">
    <source>
        <dbReference type="ARBA" id="ARBA00004141"/>
    </source>
</evidence>
<dbReference type="EMBL" id="FOCQ01000009">
    <property type="protein sequence ID" value="SEN35505.1"/>
    <property type="molecule type" value="Genomic_DNA"/>
</dbReference>
<evidence type="ECO:0000313" key="10">
    <source>
        <dbReference type="EMBL" id="SEN35505.1"/>
    </source>
</evidence>
<proteinExistence type="inferred from homology"/>
<dbReference type="Gene3D" id="1.20.1510.10">
    <property type="entry name" value="Cation efflux protein transmembrane domain"/>
    <property type="match status" value="1"/>
</dbReference>
<keyword evidence="3" id="KW-0813">Transport</keyword>
<feature type="transmembrane region" description="Helical" evidence="7">
    <location>
        <begin position="81"/>
        <end position="99"/>
    </location>
</feature>
<reference evidence="10 11" key="1">
    <citation type="submission" date="2016-10" db="EMBL/GenBank/DDBJ databases">
        <authorList>
            <person name="de Groot N.N."/>
        </authorList>
    </citation>
    <scope>NUCLEOTIDE SEQUENCE [LARGE SCALE GENOMIC DNA]</scope>
    <source>
        <strain evidence="10 11">DSM 46701</strain>
    </source>
</reference>
<dbReference type="InterPro" id="IPR002524">
    <property type="entry name" value="Cation_efflux"/>
</dbReference>
<evidence type="ECO:0000256" key="2">
    <source>
        <dbReference type="ARBA" id="ARBA00008114"/>
    </source>
</evidence>
<feature type="transmembrane region" description="Helical" evidence="7">
    <location>
        <begin position="157"/>
        <end position="176"/>
    </location>
</feature>
<evidence type="ECO:0000256" key="4">
    <source>
        <dbReference type="ARBA" id="ARBA00022692"/>
    </source>
</evidence>
<dbReference type="InterPro" id="IPR027470">
    <property type="entry name" value="Cation_efflux_CTD"/>
</dbReference>
<dbReference type="RefSeq" id="WP_089969284.1">
    <property type="nucleotide sequence ID" value="NZ_FOCQ01000009.1"/>
</dbReference>
<dbReference type="AlphaFoldDB" id="A0A1H8FVC6"/>
<feature type="transmembrane region" description="Helical" evidence="7">
    <location>
        <begin position="111"/>
        <end position="130"/>
    </location>
</feature>
<keyword evidence="4 7" id="KW-0812">Transmembrane</keyword>
<gene>
    <name evidence="10" type="ORF">SAMN05444955_10988</name>
</gene>
<dbReference type="PANTHER" id="PTHR43840">
    <property type="entry name" value="MITOCHONDRIAL METAL TRANSPORTER 1-RELATED"/>
    <property type="match status" value="1"/>
</dbReference>
<dbReference type="InterPro" id="IPR036837">
    <property type="entry name" value="Cation_efflux_CTD_sf"/>
</dbReference>